<evidence type="ECO:0000256" key="1">
    <source>
        <dbReference type="ARBA" id="ARBA00007074"/>
    </source>
</evidence>
<dbReference type="SMART" id="SM00287">
    <property type="entry name" value="SH3b"/>
    <property type="match status" value="4"/>
</dbReference>
<keyword evidence="10" id="KW-1185">Reference proteome</keyword>
<name>A0AAE3DKK4_9FIRM</name>
<dbReference type="AlphaFoldDB" id="A0AAE3DKK4"/>
<dbReference type="SUPFAM" id="SSF54001">
    <property type="entry name" value="Cysteine proteinases"/>
    <property type="match status" value="1"/>
</dbReference>
<dbReference type="PROSITE" id="PS51935">
    <property type="entry name" value="NLPC_P60"/>
    <property type="match status" value="1"/>
</dbReference>
<evidence type="ECO:0000256" key="5">
    <source>
        <dbReference type="SAM" id="MobiDB-lite"/>
    </source>
</evidence>
<feature type="compositionally biased region" description="Basic and acidic residues" evidence="5">
    <location>
        <begin position="158"/>
        <end position="185"/>
    </location>
</feature>
<comment type="similarity">
    <text evidence="1">Belongs to the peptidase C40 family.</text>
</comment>
<organism evidence="9 10">
    <name type="scientific">Brotaphodocola catenula</name>
    <dbReference type="NCBI Taxonomy" id="2885361"/>
    <lineage>
        <taxon>Bacteria</taxon>
        <taxon>Bacillati</taxon>
        <taxon>Bacillota</taxon>
        <taxon>Clostridia</taxon>
        <taxon>Lachnospirales</taxon>
        <taxon>Lachnospiraceae</taxon>
        <taxon>Brotaphodocola</taxon>
    </lineage>
</organism>
<dbReference type="InterPro" id="IPR051202">
    <property type="entry name" value="Peptidase_C40"/>
</dbReference>
<feature type="region of interest" description="Disordered" evidence="5">
    <location>
        <begin position="1"/>
        <end position="116"/>
    </location>
</feature>
<dbReference type="Gene3D" id="2.30.30.40">
    <property type="entry name" value="SH3 Domains"/>
    <property type="match status" value="4"/>
</dbReference>
<feature type="compositionally biased region" description="Basic and acidic residues" evidence="5">
    <location>
        <begin position="27"/>
        <end position="81"/>
    </location>
</feature>
<dbReference type="PROSITE" id="PS51781">
    <property type="entry name" value="SH3B"/>
    <property type="match status" value="3"/>
</dbReference>
<feature type="transmembrane region" description="Helical" evidence="6">
    <location>
        <begin position="122"/>
        <end position="142"/>
    </location>
</feature>
<dbReference type="PANTHER" id="PTHR47053:SF1">
    <property type="entry name" value="MUREIN DD-ENDOPEPTIDASE MEPH-RELATED"/>
    <property type="match status" value="1"/>
</dbReference>
<dbReference type="InterPro" id="IPR003646">
    <property type="entry name" value="SH3-like_bac-type"/>
</dbReference>
<gene>
    <name evidence="9" type="ORF">LKD32_11185</name>
</gene>
<dbReference type="Gene3D" id="3.90.1720.10">
    <property type="entry name" value="endopeptidase domain like (from Nostoc punctiforme)"/>
    <property type="match status" value="1"/>
</dbReference>
<proteinExistence type="inferred from homology"/>
<dbReference type="GO" id="GO:0006508">
    <property type="term" value="P:proteolysis"/>
    <property type="evidence" value="ECO:0007669"/>
    <property type="project" value="UniProtKB-KW"/>
</dbReference>
<dbReference type="Pfam" id="PF08239">
    <property type="entry name" value="SH3_3"/>
    <property type="match status" value="3"/>
</dbReference>
<evidence type="ECO:0000313" key="10">
    <source>
        <dbReference type="Proteomes" id="UP001198962"/>
    </source>
</evidence>
<evidence type="ECO:0000259" key="8">
    <source>
        <dbReference type="PROSITE" id="PS51935"/>
    </source>
</evidence>
<dbReference type="RefSeq" id="WP_308451734.1">
    <property type="nucleotide sequence ID" value="NZ_JAJEPU010000035.1"/>
</dbReference>
<feature type="domain" description="SH3b" evidence="7">
    <location>
        <begin position="428"/>
        <end position="494"/>
    </location>
</feature>
<dbReference type="InterPro" id="IPR000064">
    <property type="entry name" value="NLP_P60_dom"/>
</dbReference>
<dbReference type="InterPro" id="IPR038765">
    <property type="entry name" value="Papain-like_cys_pep_sf"/>
</dbReference>
<dbReference type="Proteomes" id="UP001198962">
    <property type="component" value="Unassembled WGS sequence"/>
</dbReference>
<keyword evidence="6" id="KW-1133">Transmembrane helix</keyword>
<feature type="domain" description="SH3b" evidence="7">
    <location>
        <begin position="194"/>
        <end position="257"/>
    </location>
</feature>
<keyword evidence="6" id="KW-0472">Membrane</keyword>
<keyword evidence="4" id="KW-0788">Thiol protease</keyword>
<keyword evidence="3" id="KW-0378">Hydrolase</keyword>
<evidence type="ECO:0000256" key="2">
    <source>
        <dbReference type="ARBA" id="ARBA00022670"/>
    </source>
</evidence>
<protein>
    <submittedName>
        <fullName evidence="9">SH3 domain-containing protein</fullName>
    </submittedName>
</protein>
<accession>A0AAE3DKK4</accession>
<evidence type="ECO:0000313" key="9">
    <source>
        <dbReference type="EMBL" id="MCC2165424.1"/>
    </source>
</evidence>
<feature type="domain" description="SH3b" evidence="7">
    <location>
        <begin position="268"/>
        <end position="335"/>
    </location>
</feature>
<sequence length="641" mass="71840">MSEENNRNYEDTEIRDEKQELGAQEKMSVDDRNQDSFRDQNETSGDREDQMEGDSRRDSDNGNEREPEFDIVEHLDQHRGENQNVESVEGADQADRGRHTRILERVREEKRRRQERQKWRKLAVTAGAVILLVGGVATASYLSADKTEQTAQTGRMAQADEKARAEEESRKAEEEAKAREEEQKAKQEVVDSYTNLGLVQVSGYLNVRRNPGQDADIIGKLQENSACEIIGTEGEWYHITSGEVEGYVHSQYILTGEEAKQKAVEYVTKMAIINTEENSLNIRSTPDSSSYENVVGQALKDERYPVIGETDGWVQIKEGYVSADYVVVKYALNEARKMDMREMVLNQYDNIVISKVDNYLNIRSEPTTDPGNGNVIGKMTSRAAGEILETLDGWYKIKSGQITGYISADPQYVAVGQEAKDLALESASLMAIVNTDKLNVRSEPSTDSKIWTQISKEERYNVVSQLDGWVQIELDGGDSEEGGSDDRAYISTRDNNVDVRYALSEAIKFSPLEEKSNEQASLRTQTVNYALKFVGGRYVWGGTNPNTGADCSGFVQYVMRNVAGVSLPRTSREQANTGTAIKSSEMRPGDLIFYANKSGTVNHVAMYIGNGQIVHAASRRSGIKISTWNYRTPKTIRRVLP</sequence>
<evidence type="ECO:0000256" key="3">
    <source>
        <dbReference type="ARBA" id="ARBA00022801"/>
    </source>
</evidence>
<feature type="domain" description="NlpC/P60" evidence="8">
    <location>
        <begin position="520"/>
        <end position="641"/>
    </location>
</feature>
<dbReference type="EMBL" id="JAJEPU010000035">
    <property type="protein sequence ID" value="MCC2165424.1"/>
    <property type="molecule type" value="Genomic_DNA"/>
</dbReference>
<evidence type="ECO:0000259" key="7">
    <source>
        <dbReference type="PROSITE" id="PS51781"/>
    </source>
</evidence>
<feature type="compositionally biased region" description="Basic and acidic residues" evidence="5">
    <location>
        <begin position="1"/>
        <end position="20"/>
    </location>
</feature>
<dbReference type="Pfam" id="PF00877">
    <property type="entry name" value="NLPC_P60"/>
    <property type="match status" value="1"/>
</dbReference>
<comment type="caution">
    <text evidence="9">The sequence shown here is derived from an EMBL/GenBank/DDBJ whole genome shotgun (WGS) entry which is preliminary data.</text>
</comment>
<feature type="region of interest" description="Disordered" evidence="5">
    <location>
        <begin position="146"/>
        <end position="185"/>
    </location>
</feature>
<reference evidence="9" key="1">
    <citation type="submission" date="2021-10" db="EMBL/GenBank/DDBJ databases">
        <title>Anaerobic single-cell dispensing facilitates the cultivation of human gut bacteria.</title>
        <authorList>
            <person name="Afrizal A."/>
        </authorList>
    </citation>
    <scope>NUCLEOTIDE SEQUENCE</scope>
    <source>
        <strain evidence="9">CLA-AA-H274</strain>
    </source>
</reference>
<dbReference type="PANTHER" id="PTHR47053">
    <property type="entry name" value="MUREIN DD-ENDOPEPTIDASE MEPH-RELATED"/>
    <property type="match status" value="1"/>
</dbReference>
<evidence type="ECO:0000256" key="6">
    <source>
        <dbReference type="SAM" id="Phobius"/>
    </source>
</evidence>
<keyword evidence="2" id="KW-0645">Protease</keyword>
<keyword evidence="6" id="KW-0812">Transmembrane</keyword>
<feature type="compositionally biased region" description="Basic and acidic residues" evidence="5">
    <location>
        <begin position="93"/>
        <end position="112"/>
    </location>
</feature>
<dbReference type="GO" id="GO:0008234">
    <property type="term" value="F:cysteine-type peptidase activity"/>
    <property type="evidence" value="ECO:0007669"/>
    <property type="project" value="UniProtKB-KW"/>
</dbReference>
<evidence type="ECO:0000256" key="4">
    <source>
        <dbReference type="ARBA" id="ARBA00022807"/>
    </source>
</evidence>